<evidence type="ECO:0000256" key="1">
    <source>
        <dbReference type="ARBA" id="ARBA00023015"/>
    </source>
</evidence>
<reference evidence="6" key="1">
    <citation type="submission" date="2023-03" db="EMBL/GenBank/DDBJ databases">
        <authorList>
            <person name="Shen W."/>
            <person name="Cai J."/>
        </authorList>
    </citation>
    <scope>NUCLEOTIDE SEQUENCE</scope>
    <source>
        <strain evidence="6">B646-2</strain>
    </source>
</reference>
<feature type="DNA-binding region" description="OmpR/PhoB-type" evidence="4">
    <location>
        <begin position="98"/>
        <end position="211"/>
    </location>
</feature>
<feature type="domain" description="OmpR/PhoB-type" evidence="5">
    <location>
        <begin position="98"/>
        <end position="211"/>
    </location>
</feature>
<evidence type="ECO:0000256" key="4">
    <source>
        <dbReference type="PROSITE-ProRule" id="PRU01091"/>
    </source>
</evidence>
<dbReference type="SUPFAM" id="SSF46894">
    <property type="entry name" value="C-terminal effector domain of the bipartite response regulators"/>
    <property type="match status" value="1"/>
</dbReference>
<keyword evidence="2 4" id="KW-0238">DNA-binding</keyword>
<evidence type="ECO:0000256" key="3">
    <source>
        <dbReference type="ARBA" id="ARBA00023163"/>
    </source>
</evidence>
<gene>
    <name evidence="6" type="ORF">P7D78_01465</name>
</gene>
<sequence>MTHNILNEQSIQQNLQKFNYEVFVSKTMFDMLLHEEDPWNISFYQLIILSESLSNKELEVIVPKLKERRAVIFRKYVCEPLNKEKDAEKALEIDRWISREIGIDTLRELISECTVMSTAEPSDYLSKETFEGLIMDFTKNQKKYFLTLYEADSSLVSRKELCQSIWGVESTRSNLAQLSVLTKALRQKLMNKGFPSDTIETVWGKGYHLNKKFYHMYPKSQQS</sequence>
<dbReference type="InterPro" id="IPR001867">
    <property type="entry name" value="OmpR/PhoB-type_DNA-bd"/>
</dbReference>
<dbReference type="GeneID" id="67042059"/>
<dbReference type="GO" id="GO:0003677">
    <property type="term" value="F:DNA binding"/>
    <property type="evidence" value="ECO:0007669"/>
    <property type="project" value="UniProtKB-UniRule"/>
</dbReference>
<evidence type="ECO:0000313" key="7">
    <source>
        <dbReference type="Proteomes" id="UP001249240"/>
    </source>
</evidence>
<dbReference type="InterPro" id="IPR036388">
    <property type="entry name" value="WH-like_DNA-bd_sf"/>
</dbReference>
<name>A0AAW8SVL6_9ENTE</name>
<dbReference type="PROSITE" id="PS51755">
    <property type="entry name" value="OMPR_PHOB"/>
    <property type="match status" value="1"/>
</dbReference>
<dbReference type="Proteomes" id="UP001249240">
    <property type="component" value="Unassembled WGS sequence"/>
</dbReference>
<dbReference type="RefSeq" id="WP_245001323.1">
    <property type="nucleotide sequence ID" value="NZ_CABLCA010000004.1"/>
</dbReference>
<organism evidence="6 7">
    <name type="scientific">Enterococcus raffinosus</name>
    <dbReference type="NCBI Taxonomy" id="71452"/>
    <lineage>
        <taxon>Bacteria</taxon>
        <taxon>Bacillati</taxon>
        <taxon>Bacillota</taxon>
        <taxon>Bacilli</taxon>
        <taxon>Lactobacillales</taxon>
        <taxon>Enterococcaceae</taxon>
        <taxon>Enterococcus</taxon>
    </lineage>
</organism>
<evidence type="ECO:0000259" key="5">
    <source>
        <dbReference type="PROSITE" id="PS51755"/>
    </source>
</evidence>
<evidence type="ECO:0000256" key="2">
    <source>
        <dbReference type="ARBA" id="ARBA00023125"/>
    </source>
</evidence>
<dbReference type="EMBL" id="JARPXM010000001">
    <property type="protein sequence ID" value="MDT2536779.1"/>
    <property type="molecule type" value="Genomic_DNA"/>
</dbReference>
<dbReference type="GO" id="GO:0000160">
    <property type="term" value="P:phosphorelay signal transduction system"/>
    <property type="evidence" value="ECO:0007669"/>
    <property type="project" value="InterPro"/>
</dbReference>
<keyword evidence="1" id="KW-0805">Transcription regulation</keyword>
<comment type="caution">
    <text evidence="6">The sequence shown here is derived from an EMBL/GenBank/DDBJ whole genome shotgun (WGS) entry which is preliminary data.</text>
</comment>
<dbReference type="Gene3D" id="1.10.10.10">
    <property type="entry name" value="Winged helix-like DNA-binding domain superfamily/Winged helix DNA-binding domain"/>
    <property type="match status" value="1"/>
</dbReference>
<protein>
    <submittedName>
        <fullName evidence="6">Winged helix-turn-helix domain-containing protein</fullName>
    </submittedName>
</protein>
<dbReference type="SMART" id="SM00862">
    <property type="entry name" value="Trans_reg_C"/>
    <property type="match status" value="1"/>
</dbReference>
<accession>A0AAW8SVL6</accession>
<keyword evidence="3" id="KW-0804">Transcription</keyword>
<dbReference type="InterPro" id="IPR016032">
    <property type="entry name" value="Sig_transdc_resp-reg_C-effctor"/>
</dbReference>
<evidence type="ECO:0000313" key="6">
    <source>
        <dbReference type="EMBL" id="MDT2536779.1"/>
    </source>
</evidence>
<dbReference type="AlphaFoldDB" id="A0AAW8SVL6"/>
<dbReference type="Pfam" id="PF00486">
    <property type="entry name" value="Trans_reg_C"/>
    <property type="match status" value="1"/>
</dbReference>
<dbReference type="GO" id="GO:0006355">
    <property type="term" value="P:regulation of DNA-templated transcription"/>
    <property type="evidence" value="ECO:0007669"/>
    <property type="project" value="InterPro"/>
</dbReference>
<proteinExistence type="predicted"/>